<dbReference type="eggNOG" id="ENOG5031T97">
    <property type="taxonomic scope" value="Bacteria"/>
</dbReference>
<evidence type="ECO:0000313" key="3">
    <source>
        <dbReference type="Proteomes" id="UP000004946"/>
    </source>
</evidence>
<comment type="caution">
    <text evidence="2">The sequence shown here is derived from an EMBL/GenBank/DDBJ whole genome shotgun (WGS) entry which is preliminary data.</text>
</comment>
<dbReference type="Proteomes" id="UP000004946">
    <property type="component" value="Chromosome"/>
</dbReference>
<protein>
    <submittedName>
        <fullName evidence="2">Uncharacterized protein</fullName>
    </submittedName>
</protein>
<dbReference type="RefSeq" id="WP_006289850.1">
    <property type="nucleotide sequence ID" value="NZ_AP012333.1"/>
</dbReference>
<feature type="region of interest" description="Disordered" evidence="1">
    <location>
        <begin position="26"/>
        <end position="58"/>
    </location>
</feature>
<evidence type="ECO:0000256" key="1">
    <source>
        <dbReference type="SAM" id="MobiDB-lite"/>
    </source>
</evidence>
<dbReference type="PATRIC" id="fig|864564.6.peg.532"/>
<gene>
    <name evidence="2" type="ORF">HMPREF0620_1181</name>
</gene>
<name>E6K064_PARDN</name>
<dbReference type="AlphaFoldDB" id="E6K064"/>
<keyword evidence="3" id="KW-1185">Reference proteome</keyword>
<proteinExistence type="predicted"/>
<accession>E6K064</accession>
<organism evidence="2 3">
    <name type="scientific">Parascardovia denticolens DSM 10105 = JCM 12538</name>
    <dbReference type="NCBI Taxonomy" id="864564"/>
    <lineage>
        <taxon>Bacteria</taxon>
        <taxon>Bacillati</taxon>
        <taxon>Actinomycetota</taxon>
        <taxon>Actinomycetes</taxon>
        <taxon>Bifidobacteriales</taxon>
        <taxon>Bifidobacteriaceae</taxon>
        <taxon>Parascardovia</taxon>
    </lineage>
</organism>
<sequence length="196" mass="21919">MMKTTLFHDRITIDLPENYSVWDQDLPPLPGVTRSPGNDNLEPDQKSGVFSDTPDESSSSVFYRSGRCPETFLHCLETGKEWGKAELSERLNSYHILFTRSLPLFKDYDLAFRPLKDDMGSALGQMRYSFASPDKEWYGVLLVFPIGVASQKEALINMVCPIPDSRNAMFEFASIADSLTLTSASPEASPSHQSNP</sequence>
<evidence type="ECO:0000313" key="2">
    <source>
        <dbReference type="EMBL" id="EFT84176.1"/>
    </source>
</evidence>
<reference evidence="2 3" key="1">
    <citation type="submission" date="2010-12" db="EMBL/GenBank/DDBJ databases">
        <authorList>
            <person name="Muzny D."/>
            <person name="Qin X."/>
            <person name="Buhay C."/>
            <person name="Dugan-Rocha S."/>
            <person name="Ding Y."/>
            <person name="Chen G."/>
            <person name="Hawes A."/>
            <person name="Holder M."/>
            <person name="Jhangiani S."/>
            <person name="Johnson A."/>
            <person name="Khan Z."/>
            <person name="Li Z."/>
            <person name="Liu W."/>
            <person name="Liu X."/>
            <person name="Perez L."/>
            <person name="Shen H."/>
            <person name="Wang Q."/>
            <person name="Watt J."/>
            <person name="Xi L."/>
            <person name="Xin Y."/>
            <person name="Zhou J."/>
            <person name="Deng J."/>
            <person name="Jiang H."/>
            <person name="Liu Y."/>
            <person name="Qu J."/>
            <person name="Song X.-Z."/>
            <person name="Zhang L."/>
            <person name="Villasana D."/>
            <person name="Johnson A."/>
            <person name="Liu J."/>
            <person name="Liyanage D."/>
            <person name="Lorensuhewa L."/>
            <person name="Robinson T."/>
            <person name="Song A."/>
            <person name="Song B.-B."/>
            <person name="Dinh H."/>
            <person name="Thornton R."/>
            <person name="Coyle M."/>
            <person name="Francisco L."/>
            <person name="Jackson L."/>
            <person name="Javaid M."/>
            <person name="Korchina V."/>
            <person name="Kovar C."/>
            <person name="Mata R."/>
            <person name="Mathew T."/>
            <person name="Ngo R."/>
            <person name="Nguyen L."/>
            <person name="Nguyen N."/>
            <person name="Okwuonu G."/>
            <person name="Ongeri F."/>
            <person name="Pham C."/>
            <person name="Simmons D."/>
            <person name="Wilczek-Boney K."/>
            <person name="Hale W."/>
            <person name="Jakkamsetti A."/>
            <person name="Pham P."/>
            <person name="Ruth R."/>
            <person name="San Lucas F."/>
            <person name="Warren J."/>
            <person name="Zhang J."/>
            <person name="Zhao Z."/>
            <person name="Zhou C."/>
            <person name="Zhu D."/>
            <person name="Lee S."/>
            <person name="Bess C."/>
            <person name="Blankenburg K."/>
            <person name="Forbes L."/>
            <person name="Fu Q."/>
            <person name="Gubbala S."/>
            <person name="Hirani K."/>
            <person name="Jayaseelan J.C."/>
            <person name="Lara F."/>
            <person name="Munidasa M."/>
            <person name="Palculict T."/>
            <person name="Patil S."/>
            <person name="Pu L.-L."/>
            <person name="Saada N."/>
            <person name="Tang L."/>
            <person name="Weissenberger G."/>
            <person name="Zhu Y."/>
            <person name="Hemphill L."/>
            <person name="Shang Y."/>
            <person name="Youmans B."/>
            <person name="Ayvaz T."/>
            <person name="Ross M."/>
            <person name="Santibanez J."/>
            <person name="Aqrawi P."/>
            <person name="Gross S."/>
            <person name="Joshi V."/>
            <person name="Fowler G."/>
            <person name="Nazareth L."/>
            <person name="Reid J."/>
            <person name="Worley K."/>
            <person name="Petrosino J."/>
            <person name="Highlander S."/>
            <person name="Gibbs R."/>
        </authorList>
    </citation>
    <scope>NUCLEOTIDE SEQUENCE [LARGE SCALE GENOMIC DNA]</scope>
    <source>
        <strain evidence="2 3">DSM 10105</strain>
    </source>
</reference>
<dbReference type="HOGENOM" id="CLU_1377298_0_0_11"/>
<dbReference type="EMBL" id="AEON01000001">
    <property type="protein sequence ID" value="EFT84176.1"/>
    <property type="molecule type" value="Genomic_DNA"/>
</dbReference>
<dbReference type="KEGG" id="pdo:PSDT_0483"/>